<dbReference type="OrthoDB" id="9783105at2"/>
<evidence type="ECO:0000313" key="2">
    <source>
        <dbReference type="Proteomes" id="UP000184278"/>
    </source>
</evidence>
<name>A0A1M5YGA8_BUTFI</name>
<accession>A0A1M5YGA8</accession>
<dbReference type="GeneID" id="89508610"/>
<dbReference type="EMBL" id="FQXK01000011">
    <property type="protein sequence ID" value="SHI11016.1"/>
    <property type="molecule type" value="Genomic_DNA"/>
</dbReference>
<dbReference type="Proteomes" id="UP000184278">
    <property type="component" value="Unassembled WGS sequence"/>
</dbReference>
<dbReference type="RefSeq" id="WP_073386696.1">
    <property type="nucleotide sequence ID" value="NZ_FQXK01000011.1"/>
</dbReference>
<reference evidence="2" key="1">
    <citation type="submission" date="2016-11" db="EMBL/GenBank/DDBJ databases">
        <authorList>
            <person name="Varghese N."/>
            <person name="Submissions S."/>
        </authorList>
    </citation>
    <scope>NUCLEOTIDE SEQUENCE [LARGE SCALE GENOMIC DNA]</scope>
    <source>
        <strain evidence="2">DSM 3071</strain>
    </source>
</reference>
<dbReference type="STRING" id="1121131.SAMN02745229_01460"/>
<keyword evidence="2" id="KW-1185">Reference proteome</keyword>
<organism evidence="1 2">
    <name type="scientific">Butyrivibrio fibrisolvens DSM 3071</name>
    <dbReference type="NCBI Taxonomy" id="1121131"/>
    <lineage>
        <taxon>Bacteria</taxon>
        <taxon>Bacillati</taxon>
        <taxon>Bacillota</taxon>
        <taxon>Clostridia</taxon>
        <taxon>Lachnospirales</taxon>
        <taxon>Lachnospiraceae</taxon>
        <taxon>Butyrivibrio</taxon>
    </lineage>
</organism>
<proteinExistence type="predicted"/>
<sequence>MADNYHYGTEAVLKSGLFHKEKYKGEGESIGYLPEFDTVADEIRGGLTESRMVPLKATSDVMHILDTVRNQIGLEYTDLE</sequence>
<evidence type="ECO:0000313" key="1">
    <source>
        <dbReference type="EMBL" id="SHI11016.1"/>
    </source>
</evidence>
<gene>
    <name evidence="1" type="ORF">SAMN02745229_01460</name>
</gene>
<dbReference type="AlphaFoldDB" id="A0A1M5YGA8"/>
<protein>
    <submittedName>
        <fullName evidence="1">Uncharacterized protein</fullName>
    </submittedName>
</protein>
<dbReference type="Gene3D" id="3.30.360.10">
    <property type="entry name" value="Dihydrodipicolinate Reductase, domain 2"/>
    <property type="match status" value="1"/>
</dbReference>